<dbReference type="EMBL" id="VZCC01000099">
    <property type="protein sequence ID" value="MQN84824.1"/>
    <property type="molecule type" value="Genomic_DNA"/>
</dbReference>
<dbReference type="RefSeq" id="WP_153085721.1">
    <property type="nucleotide sequence ID" value="NZ_JAHOFA010000055.1"/>
</dbReference>
<evidence type="ECO:0000313" key="2">
    <source>
        <dbReference type="Proteomes" id="UP000421408"/>
    </source>
</evidence>
<evidence type="ECO:0000313" key="1">
    <source>
        <dbReference type="EMBL" id="MQN84824.1"/>
    </source>
</evidence>
<proteinExistence type="predicted"/>
<sequence length="246" mass="28084">MSNRNYNNYSIAKKTIAVVFLSLIGMLNVMAQTGTVTRKFYMKGYNNHPDTCLTTLFINDGSFSGLNLTLSCFDKGVKIKAGLETKNRPNCLTDFINELKFIKEKYIEWSSIAKENGVKKYSKEIGYYKNNPALFLQATKNGFEYYQDMKIAAIHEVHAMFNVDEKGECNVFMGWNGIPFIRTKGYNEGMLTSYPIKETFSVSQVCFNFNSEQQIQSLIDALNLETAKSELLNKTEKDKNLDSLFK</sequence>
<comment type="caution">
    <text evidence="1">The sequence shown here is derived from an EMBL/GenBank/DDBJ whole genome shotgun (WGS) entry which is preliminary data.</text>
</comment>
<reference evidence="2" key="1">
    <citation type="submission" date="2019-09" db="EMBL/GenBank/DDBJ databases">
        <title>Distinct polysaccharide growth profiles of human intestinal Prevotella copri isolates.</title>
        <authorList>
            <person name="Fehlner-Peach H."/>
            <person name="Magnabosco C."/>
            <person name="Raghavan V."/>
            <person name="Scher J.U."/>
            <person name="Tett A."/>
            <person name="Cox L.M."/>
            <person name="Gottsegen C."/>
            <person name="Watters A."/>
            <person name="Wiltshire- Gordon J.D."/>
            <person name="Segata N."/>
            <person name="Bonneau R."/>
            <person name="Littman D.R."/>
        </authorList>
    </citation>
    <scope>NUCLEOTIDE SEQUENCE [LARGE SCALE GENOMIC DNA]</scope>
    <source>
        <strain evidence="2">iAA108</strain>
    </source>
</reference>
<protein>
    <submittedName>
        <fullName evidence="1">Uncharacterized protein</fullName>
    </submittedName>
</protein>
<dbReference type="AlphaFoldDB" id="A0AA90ZXH5"/>
<accession>A0AA90ZXH5</accession>
<dbReference type="Proteomes" id="UP000421408">
    <property type="component" value="Unassembled WGS sequence"/>
</dbReference>
<organism evidence="1 2">
    <name type="scientific">Segatella copri</name>
    <dbReference type="NCBI Taxonomy" id="165179"/>
    <lineage>
        <taxon>Bacteria</taxon>
        <taxon>Pseudomonadati</taxon>
        <taxon>Bacteroidota</taxon>
        <taxon>Bacteroidia</taxon>
        <taxon>Bacteroidales</taxon>
        <taxon>Prevotellaceae</taxon>
        <taxon>Segatella</taxon>
    </lineage>
</organism>
<gene>
    <name evidence="1" type="ORF">F7D74_12760</name>
</gene>
<name>A0AA90ZXH5_9BACT</name>